<dbReference type="Gene3D" id="3.30.470.20">
    <property type="entry name" value="ATP-grasp fold, B domain"/>
    <property type="match status" value="1"/>
</dbReference>
<name>A0A6P6I2M7_PUMCO</name>
<dbReference type="CTD" id="164714"/>
<dbReference type="SUPFAM" id="SSF56059">
    <property type="entry name" value="Glutathione synthetase ATP-binding domain-like"/>
    <property type="match status" value="1"/>
</dbReference>
<gene>
    <name evidence="11" type="primary">TTLL8</name>
</gene>
<dbReference type="PROSITE" id="PS51221">
    <property type="entry name" value="TTL"/>
    <property type="match status" value="1"/>
</dbReference>
<keyword evidence="7" id="KW-0206">Cytoskeleton</keyword>
<keyword evidence="5" id="KW-0067">ATP-binding</keyword>
<keyword evidence="3" id="KW-0436">Ligase</keyword>
<dbReference type="GO" id="GO:0070736">
    <property type="term" value="F:protein-glycine ligase activity, initiating"/>
    <property type="evidence" value="ECO:0007669"/>
    <property type="project" value="TreeGrafter"/>
</dbReference>
<evidence type="ECO:0000256" key="9">
    <source>
        <dbReference type="SAM" id="MobiDB-lite"/>
    </source>
</evidence>
<dbReference type="Proteomes" id="UP000515131">
    <property type="component" value="Unplaced"/>
</dbReference>
<keyword evidence="4" id="KW-0547">Nucleotide-binding</keyword>
<dbReference type="GeneID" id="112863392"/>
<evidence type="ECO:0000256" key="8">
    <source>
        <dbReference type="ARBA" id="ARBA00048944"/>
    </source>
</evidence>
<dbReference type="GO" id="GO:0005930">
    <property type="term" value="C:axoneme"/>
    <property type="evidence" value="ECO:0007669"/>
    <property type="project" value="TreeGrafter"/>
</dbReference>
<comment type="subcellular location">
    <subcellularLocation>
        <location evidence="1">Cytoplasm</location>
        <location evidence="1">Cytoskeleton</location>
        <location evidence="1">Flagellum axoneme</location>
    </subcellularLocation>
</comment>
<feature type="region of interest" description="Disordered" evidence="9">
    <location>
        <begin position="204"/>
        <end position="228"/>
    </location>
</feature>
<dbReference type="InterPro" id="IPR004344">
    <property type="entry name" value="TTL/TTLL_fam"/>
</dbReference>
<dbReference type="GO" id="GO:0015630">
    <property type="term" value="C:microtubule cytoskeleton"/>
    <property type="evidence" value="ECO:0007669"/>
    <property type="project" value="TreeGrafter"/>
</dbReference>
<evidence type="ECO:0000313" key="10">
    <source>
        <dbReference type="Proteomes" id="UP000515131"/>
    </source>
</evidence>
<dbReference type="PANTHER" id="PTHR45870">
    <property type="entry name" value="TUBULIN MONOGLYCYLASE TTLL3"/>
    <property type="match status" value="1"/>
</dbReference>
<proteinExistence type="predicted"/>
<evidence type="ECO:0000256" key="5">
    <source>
        <dbReference type="ARBA" id="ARBA00022840"/>
    </source>
</evidence>
<dbReference type="AlphaFoldDB" id="A0A6P6I2M7"/>
<keyword evidence="10" id="KW-1185">Reference proteome</keyword>
<evidence type="ECO:0000256" key="6">
    <source>
        <dbReference type="ARBA" id="ARBA00022846"/>
    </source>
</evidence>
<evidence type="ECO:0000256" key="4">
    <source>
        <dbReference type="ARBA" id="ARBA00022741"/>
    </source>
</evidence>
<keyword evidence="6" id="KW-0966">Cell projection</keyword>
<dbReference type="Pfam" id="PF03133">
    <property type="entry name" value="TTL"/>
    <property type="match status" value="1"/>
</dbReference>
<dbReference type="RefSeq" id="XP_025782286.1">
    <property type="nucleotide sequence ID" value="XM_025926501.1"/>
</dbReference>
<evidence type="ECO:0000256" key="2">
    <source>
        <dbReference type="ARBA" id="ARBA00022490"/>
    </source>
</evidence>
<dbReference type="FunFam" id="3.30.470.20:FF:000032">
    <property type="entry name" value="tubulin monoglycylase TTLL3 isoform X2"/>
    <property type="match status" value="1"/>
</dbReference>
<dbReference type="GO" id="GO:0003341">
    <property type="term" value="P:cilium movement"/>
    <property type="evidence" value="ECO:0007669"/>
    <property type="project" value="TreeGrafter"/>
</dbReference>
<dbReference type="KEGG" id="pcoo:112863392"/>
<keyword evidence="6" id="KW-0282">Flagellum</keyword>
<protein>
    <submittedName>
        <fullName evidence="11">Protein monoglycylase TTLL8</fullName>
    </submittedName>
</protein>
<evidence type="ECO:0000313" key="11">
    <source>
        <dbReference type="RefSeq" id="XP_025782286.1"/>
    </source>
</evidence>
<dbReference type="GO" id="GO:0060271">
    <property type="term" value="P:cilium assembly"/>
    <property type="evidence" value="ECO:0007669"/>
    <property type="project" value="TreeGrafter"/>
</dbReference>
<organism evidence="10 11">
    <name type="scientific">Puma concolor</name>
    <name type="common">Mountain lion</name>
    <name type="synonym">Felis concolor</name>
    <dbReference type="NCBI Taxonomy" id="9696"/>
    <lineage>
        <taxon>Eukaryota</taxon>
        <taxon>Metazoa</taxon>
        <taxon>Chordata</taxon>
        <taxon>Craniata</taxon>
        <taxon>Vertebrata</taxon>
        <taxon>Euteleostomi</taxon>
        <taxon>Mammalia</taxon>
        <taxon>Eutheria</taxon>
        <taxon>Laurasiatheria</taxon>
        <taxon>Carnivora</taxon>
        <taxon>Feliformia</taxon>
        <taxon>Felidae</taxon>
        <taxon>Felinae</taxon>
        <taxon>Puma</taxon>
    </lineage>
</organism>
<feature type="region of interest" description="Disordered" evidence="9">
    <location>
        <begin position="595"/>
        <end position="644"/>
    </location>
</feature>
<comment type="catalytic activity">
    <reaction evidence="8">
        <text>L-glutamyl-[protein] + glycine + ATP = glycyl-L-glutamyl-[protein] + ADP + phosphate + H(+)</text>
        <dbReference type="Rhea" id="RHEA:67180"/>
        <dbReference type="Rhea" id="RHEA-COMP:10208"/>
        <dbReference type="Rhea" id="RHEA-COMP:17207"/>
        <dbReference type="ChEBI" id="CHEBI:15378"/>
        <dbReference type="ChEBI" id="CHEBI:29973"/>
        <dbReference type="ChEBI" id="CHEBI:30616"/>
        <dbReference type="ChEBI" id="CHEBI:43474"/>
        <dbReference type="ChEBI" id="CHEBI:57305"/>
        <dbReference type="ChEBI" id="CHEBI:167890"/>
        <dbReference type="ChEBI" id="CHEBI:456216"/>
    </reaction>
    <physiologicalReaction direction="left-to-right" evidence="8">
        <dbReference type="Rhea" id="RHEA:67181"/>
    </physiologicalReaction>
</comment>
<evidence type="ECO:0000256" key="1">
    <source>
        <dbReference type="ARBA" id="ARBA00004611"/>
    </source>
</evidence>
<dbReference type="PANTHER" id="PTHR45870:SF3">
    <property type="entry name" value="PROTEIN MONOGLYCYLASE TTLL8"/>
    <property type="match status" value="1"/>
</dbReference>
<keyword evidence="6" id="KW-0969">Cilium</keyword>
<keyword evidence="2" id="KW-0963">Cytoplasm</keyword>
<dbReference type="InterPro" id="IPR051437">
    <property type="entry name" value="TTLL_monoglycylase"/>
</dbReference>
<evidence type="ECO:0000256" key="7">
    <source>
        <dbReference type="ARBA" id="ARBA00023212"/>
    </source>
</evidence>
<accession>A0A6P6I2M7</accession>
<sequence length="765" mass="85778">MEPGERRRLSSASLEGDLREENSQCRARPLLAARGLRRERGGGKGLRRKAQGAEKKIFSIYGHYPVIRAALRRKGWVEKKFHFLPKVLLNVDDDNVGVTGRSRLVKNEMPYLLWTIKRDVVDYHSLNCDQMLNHYGKTASFTTKIGLCVNMRNLPWYVQADPDSFFPRCYGLCTENEKQEFLDDFRRTVASSILKWVVRHHKCGSSGEAGDRGPGSKKVPEDAESKPMGLSGELVDTACKVCQAYLGQLEHEDIDISKDAAQDLTEDEWKDLTQQYYSLVDGDAFISNSRNHFSQCQALLNKITSVNPQTEIDGLRNIWIIKPAAKSRGRDIVCMNRVEDILQLVTADHPSAKDNKWVVQKYIETPLLIYDTKFDIRQWFLVTDWNPLTIWFYKESYLRFSTQRFSLDNLDSAIHLCNNSIQKHLKNDEERSPLLPYHNMWTSTRFREYLQKRGRGAVWASVIYPAMKRAVANTMRGVQDHVEPRKNSFELYGADFILGRDFQPWLIEINSSPTMHASTPVTAQLCAQVQEDTIKVVVGRKVDRNCDVGNFELLWRQPGVQVPNGSDLLLSSPLTPAAGAVRGPTGGAQRIRVAEPELSPPGAQLPAEGAETRRPGASSVPSSEEMAASPGGGEEAGRGPSTDCTMVTETQLAAPKHSCRCRKRIKGIFCLLSHRSRASRFAATLHRCPFRDRTRPHRPLAVPRPAPPVRSFSLFRAPQSEPGVRGIGGFNAVANGTSFYTTFSRHGMHTVRAGLAQTPAPPPPG</sequence>
<reference evidence="11" key="1">
    <citation type="submission" date="2025-08" db="UniProtKB">
        <authorList>
            <consortium name="RefSeq"/>
        </authorList>
    </citation>
    <scope>IDENTIFICATION</scope>
    <source>
        <tissue evidence="11">Blood</tissue>
    </source>
</reference>
<evidence type="ECO:0000256" key="3">
    <source>
        <dbReference type="ARBA" id="ARBA00022598"/>
    </source>
</evidence>
<dbReference type="GO" id="GO:0005524">
    <property type="term" value="F:ATP binding"/>
    <property type="evidence" value="ECO:0007669"/>
    <property type="project" value="UniProtKB-KW"/>
</dbReference>
<feature type="region of interest" description="Disordered" evidence="9">
    <location>
        <begin position="1"/>
        <end position="21"/>
    </location>
</feature>